<dbReference type="PANTHER" id="PTHR20275:SF0">
    <property type="entry name" value="NAD KINASE"/>
    <property type="match status" value="1"/>
</dbReference>
<dbReference type="GO" id="GO:0003951">
    <property type="term" value="F:NAD+ kinase activity"/>
    <property type="evidence" value="ECO:0007669"/>
    <property type="project" value="UniProtKB-UniRule"/>
</dbReference>
<dbReference type="Pfam" id="PF01513">
    <property type="entry name" value="NAD_kinase"/>
    <property type="match status" value="1"/>
</dbReference>
<dbReference type="AlphaFoldDB" id="A0A1T4NTZ7"/>
<comment type="subcellular location">
    <subcellularLocation>
        <location evidence="6">Cytoplasm</location>
    </subcellularLocation>
</comment>
<dbReference type="InterPro" id="IPR002504">
    <property type="entry name" value="NADK"/>
</dbReference>
<gene>
    <name evidence="6" type="primary">nadK</name>
    <name evidence="7" type="ORF">SAMN02745152_01322</name>
</gene>
<dbReference type="GeneID" id="303367559"/>
<keyword evidence="4 6" id="KW-0520">NAD</keyword>
<reference evidence="7 8" key="1">
    <citation type="submission" date="2017-02" db="EMBL/GenBank/DDBJ databases">
        <authorList>
            <person name="Peterson S.W."/>
        </authorList>
    </citation>
    <scope>NUCLEOTIDE SEQUENCE [LARGE SCALE GENOMIC DNA]</scope>
    <source>
        <strain evidence="7 8">ATCC BAA-909</strain>
    </source>
</reference>
<comment type="caution">
    <text evidence="6">Lacks conserved residue(s) required for the propagation of feature annotation.</text>
</comment>
<keyword evidence="2 6" id="KW-0418">Kinase</keyword>
<dbReference type="EC" id="2.7.1.23" evidence="6"/>
<feature type="binding site" evidence="6">
    <location>
        <position position="234"/>
    </location>
    <ligand>
        <name>NAD(+)</name>
        <dbReference type="ChEBI" id="CHEBI:57540"/>
    </ligand>
</feature>
<feature type="binding site" evidence="6">
    <location>
        <begin position="59"/>
        <end position="60"/>
    </location>
    <ligand>
        <name>NAD(+)</name>
        <dbReference type="ChEBI" id="CHEBI:57540"/>
    </ligand>
</feature>
<feature type="active site" description="Proton acceptor" evidence="6">
    <location>
        <position position="59"/>
    </location>
</feature>
<dbReference type="GO" id="GO:0006741">
    <property type="term" value="P:NADP+ biosynthetic process"/>
    <property type="evidence" value="ECO:0007669"/>
    <property type="project" value="UniProtKB-UniRule"/>
</dbReference>
<dbReference type="InterPro" id="IPR017438">
    <property type="entry name" value="ATP-NAD_kinase_N"/>
</dbReference>
<comment type="similarity">
    <text evidence="6">Belongs to the NAD kinase family.</text>
</comment>
<comment type="function">
    <text evidence="6">Involved in the regulation of the intracellular balance of NAD and NADP, and is a key enzyme in the biosynthesis of NADP. Catalyzes specifically the phosphorylation on 2'-hydroxyl of the adenosine moiety of NAD to yield NADP.</text>
</comment>
<dbReference type="STRING" id="225004.SAMN02745152_01322"/>
<name>A0A1T4NTZ7_9SPIR</name>
<evidence type="ECO:0000256" key="4">
    <source>
        <dbReference type="ARBA" id="ARBA00023027"/>
    </source>
</evidence>
<dbReference type="GO" id="GO:0005737">
    <property type="term" value="C:cytoplasm"/>
    <property type="evidence" value="ECO:0007669"/>
    <property type="project" value="UniProtKB-SubCell"/>
</dbReference>
<dbReference type="Gene3D" id="2.60.200.30">
    <property type="entry name" value="Probable inorganic polyphosphate/atp-NAD kinase, domain 2"/>
    <property type="match status" value="1"/>
</dbReference>
<keyword evidence="8" id="KW-1185">Reference proteome</keyword>
<evidence type="ECO:0000313" key="8">
    <source>
        <dbReference type="Proteomes" id="UP000190395"/>
    </source>
</evidence>
<organism evidence="7 8">
    <name type="scientific">Treponema berlinense</name>
    <dbReference type="NCBI Taxonomy" id="225004"/>
    <lineage>
        <taxon>Bacteria</taxon>
        <taxon>Pseudomonadati</taxon>
        <taxon>Spirochaetota</taxon>
        <taxon>Spirochaetia</taxon>
        <taxon>Spirochaetales</taxon>
        <taxon>Treponemataceae</taxon>
        <taxon>Treponema</taxon>
    </lineage>
</organism>
<evidence type="ECO:0000256" key="3">
    <source>
        <dbReference type="ARBA" id="ARBA00022857"/>
    </source>
</evidence>
<dbReference type="Proteomes" id="UP000190395">
    <property type="component" value="Unassembled WGS sequence"/>
</dbReference>
<evidence type="ECO:0000256" key="5">
    <source>
        <dbReference type="ARBA" id="ARBA00047925"/>
    </source>
</evidence>
<comment type="cofactor">
    <cofactor evidence="6">
        <name>a divalent metal cation</name>
        <dbReference type="ChEBI" id="CHEBI:60240"/>
    </cofactor>
</comment>
<feature type="binding site" evidence="6">
    <location>
        <position position="144"/>
    </location>
    <ligand>
        <name>NAD(+)</name>
        <dbReference type="ChEBI" id="CHEBI:57540"/>
    </ligand>
</feature>
<keyword evidence="6" id="KW-0067">ATP-binding</keyword>
<dbReference type="Gene3D" id="3.40.50.10330">
    <property type="entry name" value="Probable inorganic polyphosphate/atp-NAD kinase, domain 1"/>
    <property type="match status" value="1"/>
</dbReference>
<dbReference type="PANTHER" id="PTHR20275">
    <property type="entry name" value="NAD KINASE"/>
    <property type="match status" value="1"/>
</dbReference>
<dbReference type="GO" id="GO:0051287">
    <property type="term" value="F:NAD binding"/>
    <property type="evidence" value="ECO:0007669"/>
    <property type="project" value="UniProtKB-ARBA"/>
</dbReference>
<dbReference type="EMBL" id="FUXC01000007">
    <property type="protein sequence ID" value="SJZ82597.1"/>
    <property type="molecule type" value="Genomic_DNA"/>
</dbReference>
<dbReference type="SUPFAM" id="SSF111331">
    <property type="entry name" value="NAD kinase/diacylglycerol kinase-like"/>
    <property type="match status" value="1"/>
</dbReference>
<keyword evidence="6" id="KW-0547">Nucleotide-binding</keyword>
<evidence type="ECO:0000256" key="6">
    <source>
        <dbReference type="HAMAP-Rule" id="MF_00361"/>
    </source>
</evidence>
<evidence type="ECO:0000313" key="7">
    <source>
        <dbReference type="EMBL" id="SJZ82597.1"/>
    </source>
</evidence>
<evidence type="ECO:0000256" key="1">
    <source>
        <dbReference type="ARBA" id="ARBA00022679"/>
    </source>
</evidence>
<dbReference type="OrthoDB" id="9774737at2"/>
<keyword evidence="3 6" id="KW-0521">NADP</keyword>
<comment type="catalytic activity">
    <reaction evidence="5 6">
        <text>NAD(+) + ATP = ADP + NADP(+) + H(+)</text>
        <dbReference type="Rhea" id="RHEA:18629"/>
        <dbReference type="ChEBI" id="CHEBI:15378"/>
        <dbReference type="ChEBI" id="CHEBI:30616"/>
        <dbReference type="ChEBI" id="CHEBI:57540"/>
        <dbReference type="ChEBI" id="CHEBI:58349"/>
        <dbReference type="ChEBI" id="CHEBI:456216"/>
        <dbReference type="EC" id="2.7.1.23"/>
    </reaction>
</comment>
<dbReference type="InterPro" id="IPR016064">
    <property type="entry name" value="NAD/diacylglycerol_kinase_sf"/>
</dbReference>
<dbReference type="Pfam" id="PF20143">
    <property type="entry name" value="NAD_kinase_C"/>
    <property type="match status" value="1"/>
</dbReference>
<dbReference type="HAMAP" id="MF_00361">
    <property type="entry name" value="NAD_kinase"/>
    <property type="match status" value="1"/>
</dbReference>
<accession>A0A1T4NTZ7</accession>
<evidence type="ECO:0000256" key="2">
    <source>
        <dbReference type="ARBA" id="ARBA00022777"/>
    </source>
</evidence>
<dbReference type="GO" id="GO:0019674">
    <property type="term" value="P:NAD+ metabolic process"/>
    <property type="evidence" value="ECO:0007669"/>
    <property type="project" value="InterPro"/>
</dbReference>
<dbReference type="RefSeq" id="WP_078931067.1">
    <property type="nucleotide sequence ID" value="NZ_CAMCOW010000054.1"/>
</dbReference>
<feature type="binding site" evidence="6">
    <location>
        <position position="163"/>
    </location>
    <ligand>
        <name>NAD(+)</name>
        <dbReference type="ChEBI" id="CHEBI:57540"/>
    </ligand>
</feature>
<sequence length="280" mass="30559">MVRCLIIVNTYKEESQKMGAEIKSYLEKCGIRGDVFLFNGFCEQYPFSGYDFVITLGGDGTVLFAARGCAPEKIPIIPVNFGTFGFIASVQKNEWKEQLHQFLDGKSLIVSRSMLETEIIRGGMKRFSAVSLNDVVISAKNSAHTINFEVEYGKTPLGRFVADGMILSTATGSTAYSASAGGPIIDPCIDAMCLTLINPFSLSSRPLVLSPENGLSTKILPSRVSDVIITVDGQIPNDLHVDDIIKIHQSPHKALLVGCTQEKFYKSLRQKLNWSGGPNA</sequence>
<keyword evidence="1 6" id="KW-0808">Transferase</keyword>
<feature type="binding site" evidence="6">
    <location>
        <begin position="174"/>
        <end position="179"/>
    </location>
    <ligand>
        <name>NAD(+)</name>
        <dbReference type="ChEBI" id="CHEBI:57540"/>
    </ligand>
</feature>
<protein>
    <recommendedName>
        <fullName evidence="6">NAD kinase</fullName>
        <ecNumber evidence="6">2.7.1.23</ecNumber>
    </recommendedName>
    <alternativeName>
        <fullName evidence="6">ATP-dependent NAD kinase</fullName>
    </alternativeName>
</protein>
<proteinExistence type="inferred from homology"/>
<keyword evidence="6" id="KW-0963">Cytoplasm</keyword>
<dbReference type="GO" id="GO:0046872">
    <property type="term" value="F:metal ion binding"/>
    <property type="evidence" value="ECO:0007669"/>
    <property type="project" value="UniProtKB-UniRule"/>
</dbReference>
<dbReference type="InterPro" id="IPR017437">
    <property type="entry name" value="ATP-NAD_kinase_PpnK-typ_C"/>
</dbReference>
<feature type="binding site" evidence="6">
    <location>
        <begin position="133"/>
        <end position="134"/>
    </location>
    <ligand>
        <name>NAD(+)</name>
        <dbReference type="ChEBI" id="CHEBI:57540"/>
    </ligand>
</feature>
<dbReference type="GO" id="GO:0005524">
    <property type="term" value="F:ATP binding"/>
    <property type="evidence" value="ECO:0007669"/>
    <property type="project" value="UniProtKB-KW"/>
</dbReference>